<keyword evidence="1" id="KW-1133">Transmembrane helix</keyword>
<dbReference type="AlphaFoldDB" id="A0A2T0BQ87"/>
<evidence type="ECO:0000313" key="2">
    <source>
        <dbReference type="EMBL" id="PRR86002.1"/>
    </source>
</evidence>
<proteinExistence type="predicted"/>
<comment type="caution">
    <text evidence="2">The sequence shown here is derived from an EMBL/GenBank/DDBJ whole genome shotgun (WGS) entry which is preliminary data.</text>
</comment>
<keyword evidence="1" id="KW-0472">Membrane</keyword>
<gene>
    <name evidence="2" type="ORF">CLLU_10300</name>
</gene>
<sequence length="87" mass="10335">MEENWYALFIATQVPVTVEQAFVALHKSKRTKKKRYVPNDTELFEMQELRDEGMSYEKIGSMYGVSAEAIRMRLRKFRKKREMRVGA</sequence>
<reference evidence="2 3" key="1">
    <citation type="submission" date="2018-03" db="EMBL/GenBank/DDBJ databases">
        <title>Genome sequence of Clostridium luticellarii DSM 29923.</title>
        <authorList>
            <person name="Poehlein A."/>
            <person name="Daniel R."/>
        </authorList>
    </citation>
    <scope>NUCLEOTIDE SEQUENCE [LARGE SCALE GENOMIC DNA]</scope>
    <source>
        <strain evidence="2 3">DSM 29923</strain>
    </source>
</reference>
<keyword evidence="1" id="KW-0812">Transmembrane</keyword>
<dbReference type="OrthoDB" id="90976at31979"/>
<dbReference type="InterPro" id="IPR013324">
    <property type="entry name" value="RNA_pol_sigma_r3/r4-like"/>
</dbReference>
<evidence type="ECO:0000313" key="3">
    <source>
        <dbReference type="Proteomes" id="UP000237798"/>
    </source>
</evidence>
<dbReference type="RefSeq" id="WP_106008507.1">
    <property type="nucleotide sequence ID" value="NZ_PVXP01000009.1"/>
</dbReference>
<accession>A0A2T0BQ87</accession>
<evidence type="ECO:0000256" key="1">
    <source>
        <dbReference type="SAM" id="Phobius"/>
    </source>
</evidence>
<feature type="transmembrane region" description="Helical" evidence="1">
    <location>
        <begin position="6"/>
        <end position="25"/>
    </location>
</feature>
<protein>
    <submittedName>
        <fullName evidence="2">Uncharacterized protein</fullName>
    </submittedName>
</protein>
<keyword evidence="3" id="KW-1185">Reference proteome</keyword>
<organism evidence="2 3">
    <name type="scientific">Clostridium luticellarii</name>
    <dbReference type="NCBI Taxonomy" id="1691940"/>
    <lineage>
        <taxon>Bacteria</taxon>
        <taxon>Bacillati</taxon>
        <taxon>Bacillota</taxon>
        <taxon>Clostridia</taxon>
        <taxon>Eubacteriales</taxon>
        <taxon>Clostridiaceae</taxon>
        <taxon>Clostridium</taxon>
    </lineage>
</organism>
<name>A0A2T0BQ87_9CLOT</name>
<dbReference type="EMBL" id="PVXP01000009">
    <property type="protein sequence ID" value="PRR86002.1"/>
    <property type="molecule type" value="Genomic_DNA"/>
</dbReference>
<dbReference type="SUPFAM" id="SSF88659">
    <property type="entry name" value="Sigma3 and sigma4 domains of RNA polymerase sigma factors"/>
    <property type="match status" value="1"/>
</dbReference>
<dbReference type="Proteomes" id="UP000237798">
    <property type="component" value="Unassembled WGS sequence"/>
</dbReference>